<dbReference type="Proteomes" id="UP001221413">
    <property type="component" value="Unassembled WGS sequence"/>
</dbReference>
<feature type="domain" description="F-box" evidence="1">
    <location>
        <begin position="16"/>
        <end position="63"/>
    </location>
</feature>
<accession>A0AAD6IT46</accession>
<evidence type="ECO:0000259" key="1">
    <source>
        <dbReference type="PROSITE" id="PS50181"/>
    </source>
</evidence>
<dbReference type="InterPro" id="IPR036047">
    <property type="entry name" value="F-box-like_dom_sf"/>
</dbReference>
<name>A0AAD6IT46_DREDA</name>
<dbReference type="PROSITE" id="PS50181">
    <property type="entry name" value="FBOX"/>
    <property type="match status" value="1"/>
</dbReference>
<dbReference type="SUPFAM" id="SSF81383">
    <property type="entry name" value="F-box domain"/>
    <property type="match status" value="1"/>
</dbReference>
<dbReference type="SMART" id="SM00256">
    <property type="entry name" value="FBOX"/>
    <property type="match status" value="1"/>
</dbReference>
<comment type="caution">
    <text evidence="2">The sequence shown here is derived from an EMBL/GenBank/DDBJ whole genome shotgun (WGS) entry which is preliminary data.</text>
</comment>
<dbReference type="AlphaFoldDB" id="A0AAD6IT46"/>
<gene>
    <name evidence="2" type="ORF">Dda_9386</name>
</gene>
<dbReference type="EMBL" id="JAQGDS010000017">
    <property type="protein sequence ID" value="KAJ6255927.1"/>
    <property type="molecule type" value="Genomic_DNA"/>
</dbReference>
<proteinExistence type="predicted"/>
<evidence type="ECO:0000313" key="3">
    <source>
        <dbReference type="Proteomes" id="UP001221413"/>
    </source>
</evidence>
<reference evidence="2" key="1">
    <citation type="submission" date="2023-01" db="EMBL/GenBank/DDBJ databases">
        <title>The chitinases involved in constricting ring structure development in the nematode-trapping fungus Drechslerella dactyloides.</title>
        <authorList>
            <person name="Wang R."/>
            <person name="Zhang L."/>
            <person name="Tang P."/>
            <person name="Li S."/>
            <person name="Liang L."/>
        </authorList>
    </citation>
    <scope>NUCLEOTIDE SEQUENCE</scope>
    <source>
        <strain evidence="2">YMF1.00031</strain>
    </source>
</reference>
<dbReference type="Pfam" id="PF12937">
    <property type="entry name" value="F-box-like"/>
    <property type="match status" value="1"/>
</dbReference>
<sequence length="316" mass="35639">MATISDHPLDFTRKPRPTLLSLPVEILREIFDYLPDFTAQLALCQTCTQFQRVLAHTTSFRRSRYTPVPLHSLPQDGAVAIHTLLKAPLDRGNYITRFACTFKAGVVHSYKYRDHPRWTWSDITPCGFLDEPVISTLSEEPAKQFAYHGAVPPPLLVRQYIRSPPSSPAHFSLEHYYRWERVETDSPYGGYNDGFACTENSNGANLGTVQQELAVTLALTERPYAPQDVWKARVKLTSGTTVRELIEAVVGATVQAMEKWLVHTAAAHEMLFSAVSTPDFSPEWQLRATAIMQPQYDRSWVAQRPQLAKISVPPCP</sequence>
<organism evidence="2 3">
    <name type="scientific">Drechslerella dactyloides</name>
    <name type="common">Nematode-trapping fungus</name>
    <name type="synonym">Arthrobotrys dactyloides</name>
    <dbReference type="NCBI Taxonomy" id="74499"/>
    <lineage>
        <taxon>Eukaryota</taxon>
        <taxon>Fungi</taxon>
        <taxon>Dikarya</taxon>
        <taxon>Ascomycota</taxon>
        <taxon>Pezizomycotina</taxon>
        <taxon>Orbiliomycetes</taxon>
        <taxon>Orbiliales</taxon>
        <taxon>Orbiliaceae</taxon>
        <taxon>Drechslerella</taxon>
    </lineage>
</organism>
<evidence type="ECO:0000313" key="2">
    <source>
        <dbReference type="EMBL" id="KAJ6255927.1"/>
    </source>
</evidence>
<keyword evidence="3" id="KW-1185">Reference proteome</keyword>
<protein>
    <recommendedName>
        <fullName evidence="1">F-box domain-containing protein</fullName>
    </recommendedName>
</protein>
<dbReference type="InterPro" id="IPR001810">
    <property type="entry name" value="F-box_dom"/>
</dbReference>